<comment type="caution">
    <text evidence="3">The sequence shown here is derived from an EMBL/GenBank/DDBJ whole genome shotgun (WGS) entry which is preliminary data.</text>
</comment>
<dbReference type="EMBL" id="VRTS01000004">
    <property type="protein sequence ID" value="TXK62627.1"/>
    <property type="molecule type" value="Genomic_DNA"/>
</dbReference>
<dbReference type="GO" id="GO:0016020">
    <property type="term" value="C:membrane"/>
    <property type="evidence" value="ECO:0007669"/>
    <property type="project" value="InterPro"/>
</dbReference>
<dbReference type="RefSeq" id="WP_147891550.1">
    <property type="nucleotide sequence ID" value="NZ_VRTS01000004.1"/>
</dbReference>
<keyword evidence="2" id="KW-0472">Membrane</keyword>
<keyword evidence="2" id="KW-0812">Transmembrane</keyword>
<dbReference type="Proteomes" id="UP000321248">
    <property type="component" value="Unassembled WGS sequence"/>
</dbReference>
<dbReference type="OrthoDB" id="5948502at2"/>
<evidence type="ECO:0000313" key="4">
    <source>
        <dbReference type="Proteomes" id="UP000321248"/>
    </source>
</evidence>
<feature type="transmembrane region" description="Helical" evidence="2">
    <location>
        <begin position="12"/>
        <end position="31"/>
    </location>
</feature>
<feature type="region of interest" description="Disordered" evidence="1">
    <location>
        <begin position="59"/>
        <end position="229"/>
    </location>
</feature>
<evidence type="ECO:0000256" key="1">
    <source>
        <dbReference type="SAM" id="MobiDB-lite"/>
    </source>
</evidence>
<keyword evidence="2" id="KW-1133">Transmembrane helix</keyword>
<feature type="compositionally biased region" description="Low complexity" evidence="1">
    <location>
        <begin position="209"/>
        <end position="223"/>
    </location>
</feature>
<feature type="compositionally biased region" description="Pro residues" evidence="1">
    <location>
        <begin position="82"/>
        <end position="93"/>
    </location>
</feature>
<dbReference type="AlphaFoldDB" id="A0A5C8KNT3"/>
<dbReference type="Pfam" id="PF13103">
    <property type="entry name" value="TonB_2"/>
    <property type="match status" value="1"/>
</dbReference>
<dbReference type="GO" id="GO:0043213">
    <property type="term" value="P:bacteriocin transport"/>
    <property type="evidence" value="ECO:0007669"/>
    <property type="project" value="InterPro"/>
</dbReference>
<feature type="compositionally biased region" description="Pro residues" evidence="1">
    <location>
        <begin position="106"/>
        <end position="116"/>
    </location>
</feature>
<dbReference type="SUPFAM" id="SSF74653">
    <property type="entry name" value="TolA/TonB C-terminal domain"/>
    <property type="match status" value="1"/>
</dbReference>
<accession>A0A5C8KNT3</accession>
<evidence type="ECO:0000313" key="3">
    <source>
        <dbReference type="EMBL" id="TXK62627.1"/>
    </source>
</evidence>
<dbReference type="NCBIfam" id="TIGR02794">
    <property type="entry name" value="tolA_full"/>
    <property type="match status" value="1"/>
</dbReference>
<gene>
    <name evidence="3" type="primary">tolA</name>
    <name evidence="3" type="ORF">FU658_07740</name>
</gene>
<dbReference type="Gene3D" id="3.30.1150.10">
    <property type="match status" value="1"/>
</dbReference>
<dbReference type="InterPro" id="IPR014161">
    <property type="entry name" value="Tol-Pal_TolA"/>
</dbReference>
<proteinExistence type="predicted"/>
<name>A0A5C8KNT3_9GAMM</name>
<keyword evidence="4" id="KW-1185">Reference proteome</keyword>
<organism evidence="3 4">
    <name type="scientific">Alkalisalibacterium limincola</name>
    <dbReference type="NCBI Taxonomy" id="2699169"/>
    <lineage>
        <taxon>Bacteria</taxon>
        <taxon>Pseudomonadati</taxon>
        <taxon>Pseudomonadota</taxon>
        <taxon>Gammaproteobacteria</taxon>
        <taxon>Lysobacterales</taxon>
        <taxon>Lysobacteraceae</taxon>
        <taxon>Alkalisalibacterium</taxon>
    </lineage>
</organism>
<dbReference type="GO" id="GO:0019534">
    <property type="term" value="F:toxin transmembrane transporter activity"/>
    <property type="evidence" value="ECO:0007669"/>
    <property type="project" value="InterPro"/>
</dbReference>
<feature type="compositionally biased region" description="Basic and acidic residues" evidence="1">
    <location>
        <begin position="195"/>
        <end position="208"/>
    </location>
</feature>
<sequence length="323" mass="36548">METTADKIRALVFSIGLHLLCVLIMVGGVWWTRTAAPEPAAGPIIDAVLVDMTGVTWAPQPMPEQPAPAARGAAPRRRSPEPEPPAAPPPQPEPEPRPQEAQEQPQPEPQQPPPLPDTREQERIQQQQAAEAEAQRVREQEERRRQEQIDLTERQRQQEEAERRERLAREQREIEQRLADVRRQREAAERQTQMETERLQQIADRERPAATPTPQPQQGTQRAGEGGTDESLQAAYRVAIQQAVQRHWRRPETIPPGTVCTLDIRQIPGGEVISVEVGRDCPFDAIGRRSVENAVLQAQPLPYTGFESVFSPRLNFRFRAPEQ</sequence>
<evidence type="ECO:0000256" key="2">
    <source>
        <dbReference type="SAM" id="Phobius"/>
    </source>
</evidence>
<feature type="compositionally biased region" description="Basic and acidic residues" evidence="1">
    <location>
        <begin position="133"/>
        <end position="189"/>
    </location>
</feature>
<reference evidence="3 4" key="1">
    <citation type="submission" date="2019-08" db="EMBL/GenBank/DDBJ databases">
        <authorList>
            <person name="Karlyshev A.V."/>
        </authorList>
    </citation>
    <scope>NUCLEOTIDE SEQUENCE [LARGE SCALE GENOMIC DNA]</scope>
    <source>
        <strain evidence="3 4">Alg18-2.2</strain>
    </source>
</reference>
<protein>
    <submittedName>
        <fullName evidence="3">Cell envelope integrity protein TolA</fullName>
    </submittedName>
</protein>